<sequence>MIRNECANLVKEAYHVLINGEEEECDWAGDVWNQLIPSNMSTLVWRLFQKRLPTKENLMKRGMMLNSSSLYVGDCGNREKEDHLFFHCPTMGERDWEMARNHGSLNGGGRFSSFNSLPGSIKTKDRIGVIWFTVVSLISKARNDDI</sequence>
<keyword evidence="3" id="KW-1185">Reference proteome</keyword>
<dbReference type="EMBL" id="LXQA010028902">
    <property type="protein sequence ID" value="MCH95072.1"/>
    <property type="molecule type" value="Genomic_DNA"/>
</dbReference>
<protein>
    <submittedName>
        <fullName evidence="2">GDP-mannose transporter</fullName>
    </submittedName>
</protein>
<comment type="caution">
    <text evidence="2">The sequence shown here is derived from an EMBL/GenBank/DDBJ whole genome shotgun (WGS) entry which is preliminary data.</text>
</comment>
<evidence type="ECO:0000313" key="3">
    <source>
        <dbReference type="Proteomes" id="UP000265520"/>
    </source>
</evidence>
<reference evidence="2 3" key="1">
    <citation type="journal article" date="2018" name="Front. Plant Sci.">
        <title>Red Clover (Trifolium pratense) and Zigzag Clover (T. medium) - A Picture of Genomic Similarities and Differences.</title>
        <authorList>
            <person name="Dluhosova J."/>
            <person name="Istvanek J."/>
            <person name="Nedelnik J."/>
            <person name="Repkova J."/>
        </authorList>
    </citation>
    <scope>NUCLEOTIDE SEQUENCE [LARGE SCALE GENOMIC DNA]</scope>
    <source>
        <strain evidence="3">cv. 10/8</strain>
        <tissue evidence="2">Leaf</tissue>
    </source>
</reference>
<name>A0A392N662_9FABA</name>
<dbReference type="AlphaFoldDB" id="A0A392N662"/>
<dbReference type="InterPro" id="IPR026960">
    <property type="entry name" value="RVT-Znf"/>
</dbReference>
<evidence type="ECO:0000313" key="2">
    <source>
        <dbReference type="EMBL" id="MCH95072.1"/>
    </source>
</evidence>
<feature type="domain" description="Reverse transcriptase zinc-binding" evidence="1">
    <location>
        <begin position="10"/>
        <end position="91"/>
    </location>
</feature>
<proteinExistence type="predicted"/>
<accession>A0A392N662</accession>
<dbReference type="Pfam" id="PF13966">
    <property type="entry name" value="zf-RVT"/>
    <property type="match status" value="1"/>
</dbReference>
<dbReference type="Proteomes" id="UP000265520">
    <property type="component" value="Unassembled WGS sequence"/>
</dbReference>
<evidence type="ECO:0000259" key="1">
    <source>
        <dbReference type="Pfam" id="PF13966"/>
    </source>
</evidence>
<organism evidence="2 3">
    <name type="scientific">Trifolium medium</name>
    <dbReference type="NCBI Taxonomy" id="97028"/>
    <lineage>
        <taxon>Eukaryota</taxon>
        <taxon>Viridiplantae</taxon>
        <taxon>Streptophyta</taxon>
        <taxon>Embryophyta</taxon>
        <taxon>Tracheophyta</taxon>
        <taxon>Spermatophyta</taxon>
        <taxon>Magnoliopsida</taxon>
        <taxon>eudicotyledons</taxon>
        <taxon>Gunneridae</taxon>
        <taxon>Pentapetalae</taxon>
        <taxon>rosids</taxon>
        <taxon>fabids</taxon>
        <taxon>Fabales</taxon>
        <taxon>Fabaceae</taxon>
        <taxon>Papilionoideae</taxon>
        <taxon>50 kb inversion clade</taxon>
        <taxon>NPAAA clade</taxon>
        <taxon>Hologalegina</taxon>
        <taxon>IRL clade</taxon>
        <taxon>Trifolieae</taxon>
        <taxon>Trifolium</taxon>
    </lineage>
</organism>